<dbReference type="CDD" id="cd00221">
    <property type="entry name" value="Vsr"/>
    <property type="match status" value="1"/>
</dbReference>
<dbReference type="KEGG" id="ccap:AES38_09505"/>
<dbReference type="Gene3D" id="3.40.960.10">
    <property type="entry name" value="VSR Endonuclease"/>
    <property type="match status" value="1"/>
</dbReference>
<dbReference type="InterPro" id="IPR004603">
    <property type="entry name" value="DNA_mismatch_endonuc_vsr"/>
</dbReference>
<evidence type="ECO:0000256" key="6">
    <source>
        <dbReference type="ARBA" id="ARBA00029466"/>
    </source>
</evidence>
<reference evidence="8 9" key="1">
    <citation type="journal article" date="2020" name="Mol. Plant Pathol.">
        <title>Plasmid composition and the chpG gene determine the virulence level of Clavibacter capsici natural isolates in pepper.</title>
        <authorList>
            <person name="Hwang I.S."/>
            <person name="Lee H.M."/>
            <person name="Oh E.J."/>
            <person name="Lee S."/>
            <person name="Heu S."/>
            <person name="Oh C.S."/>
        </authorList>
    </citation>
    <scope>NUCLEOTIDE SEQUENCE [LARGE SCALE GENOMIC DNA]</scope>
    <source>
        <strain evidence="8 9">1101</strain>
    </source>
</reference>
<keyword evidence="5" id="KW-0234">DNA repair</keyword>
<keyword evidence="3" id="KW-0227">DNA damage</keyword>
<keyword evidence="4" id="KW-0378">Hydrolase</keyword>
<evidence type="ECO:0000256" key="4">
    <source>
        <dbReference type="ARBA" id="ARBA00022801"/>
    </source>
</evidence>
<dbReference type="AlphaFoldDB" id="A0AAE7CC40"/>
<evidence type="ECO:0000256" key="7">
    <source>
        <dbReference type="SAM" id="MobiDB-lite"/>
    </source>
</evidence>
<dbReference type="GO" id="GO:0006298">
    <property type="term" value="P:mismatch repair"/>
    <property type="evidence" value="ECO:0007669"/>
    <property type="project" value="InterPro"/>
</dbReference>
<keyword evidence="1" id="KW-0540">Nuclease</keyword>
<keyword evidence="9" id="KW-1185">Reference proteome</keyword>
<keyword evidence="2 8" id="KW-0255">Endonuclease</keyword>
<dbReference type="EMBL" id="CP048049">
    <property type="protein sequence ID" value="QIS45312.1"/>
    <property type="molecule type" value="Genomic_DNA"/>
</dbReference>
<comment type="similarity">
    <text evidence="6">Belongs to the Vsr family.</text>
</comment>
<dbReference type="RefSeq" id="WP_053774759.1">
    <property type="nucleotide sequence ID" value="NZ_CP012573.1"/>
</dbReference>
<evidence type="ECO:0000313" key="9">
    <source>
        <dbReference type="Proteomes" id="UP000503164"/>
    </source>
</evidence>
<evidence type="ECO:0000256" key="3">
    <source>
        <dbReference type="ARBA" id="ARBA00022763"/>
    </source>
</evidence>
<protein>
    <submittedName>
        <fullName evidence="8">Very short patch repair endonuclease</fullName>
    </submittedName>
</protein>
<evidence type="ECO:0000256" key="5">
    <source>
        <dbReference type="ARBA" id="ARBA00023204"/>
    </source>
</evidence>
<dbReference type="GO" id="GO:0004519">
    <property type="term" value="F:endonuclease activity"/>
    <property type="evidence" value="ECO:0007669"/>
    <property type="project" value="UniProtKB-KW"/>
</dbReference>
<organism evidence="8 9">
    <name type="scientific">Clavibacter capsici</name>
    <dbReference type="NCBI Taxonomy" id="1874630"/>
    <lineage>
        <taxon>Bacteria</taxon>
        <taxon>Bacillati</taxon>
        <taxon>Actinomycetota</taxon>
        <taxon>Actinomycetes</taxon>
        <taxon>Micrococcales</taxon>
        <taxon>Microbacteriaceae</taxon>
        <taxon>Clavibacter</taxon>
    </lineage>
</organism>
<name>A0AAE7CC40_9MICO</name>
<accession>A0AAE7CC40</accession>
<evidence type="ECO:0000313" key="8">
    <source>
        <dbReference type="EMBL" id="QIS45312.1"/>
    </source>
</evidence>
<dbReference type="Pfam" id="PF03852">
    <property type="entry name" value="Vsr"/>
    <property type="match status" value="1"/>
</dbReference>
<proteinExistence type="inferred from homology"/>
<dbReference type="InterPro" id="IPR011335">
    <property type="entry name" value="Restrct_endonuc-II-like"/>
</dbReference>
<feature type="region of interest" description="Disordered" evidence="7">
    <location>
        <begin position="1"/>
        <end position="20"/>
    </location>
</feature>
<sequence length="154" mass="17586">MSWASSDSARSTMRANKRRDTRPELLVRRLLHARGLRYRVDHRLVQESRSRADIAFPRQRIAVFIDGCFWHSCPDHLHLPKANADYWVAKLARNVERDAEVTALLRDLGWTVLRFWEHVPPGEAAAEIVATVGRLRALDGPYGSSHPGTARPRT</sequence>
<evidence type="ECO:0000256" key="2">
    <source>
        <dbReference type="ARBA" id="ARBA00022759"/>
    </source>
</evidence>
<gene>
    <name evidence="8" type="ORF">GW570_09540</name>
</gene>
<dbReference type="NCBIfam" id="TIGR00632">
    <property type="entry name" value="vsr"/>
    <property type="match status" value="1"/>
</dbReference>
<evidence type="ECO:0000256" key="1">
    <source>
        <dbReference type="ARBA" id="ARBA00022722"/>
    </source>
</evidence>
<dbReference type="Proteomes" id="UP000503164">
    <property type="component" value="Chromosome"/>
</dbReference>
<feature type="compositionally biased region" description="Polar residues" evidence="7">
    <location>
        <begin position="1"/>
        <end position="14"/>
    </location>
</feature>
<dbReference type="GO" id="GO:0016787">
    <property type="term" value="F:hydrolase activity"/>
    <property type="evidence" value="ECO:0007669"/>
    <property type="project" value="UniProtKB-KW"/>
</dbReference>
<dbReference type="SUPFAM" id="SSF52980">
    <property type="entry name" value="Restriction endonuclease-like"/>
    <property type="match status" value="1"/>
</dbReference>